<keyword evidence="5" id="KW-1185">Reference proteome</keyword>
<feature type="transmembrane region" description="Helical" evidence="1">
    <location>
        <begin position="187"/>
        <end position="207"/>
    </location>
</feature>
<feature type="transmembrane region" description="Helical" evidence="1">
    <location>
        <begin position="72"/>
        <end position="91"/>
    </location>
</feature>
<feature type="domain" description="Acyltransferase 3" evidence="2">
    <location>
        <begin position="6"/>
        <end position="328"/>
    </location>
</feature>
<dbReference type="PANTHER" id="PTHR23028">
    <property type="entry name" value="ACETYLTRANSFERASE"/>
    <property type="match status" value="1"/>
</dbReference>
<evidence type="ECO:0000313" key="5">
    <source>
        <dbReference type="Proteomes" id="UP000241421"/>
    </source>
</evidence>
<accession>A0A2U2HJ49</accession>
<keyword evidence="4" id="KW-0808">Transferase</keyword>
<evidence type="ECO:0000259" key="3">
    <source>
        <dbReference type="Pfam" id="PF19040"/>
    </source>
</evidence>
<dbReference type="EMBL" id="PXWF02000237">
    <property type="protein sequence ID" value="PWF47581.1"/>
    <property type="molecule type" value="Genomic_DNA"/>
</dbReference>
<gene>
    <name evidence="4" type="ORF">C7C56_014625</name>
</gene>
<dbReference type="PANTHER" id="PTHR23028:SF53">
    <property type="entry name" value="ACYL_TRANSF_3 DOMAIN-CONTAINING PROTEIN"/>
    <property type="match status" value="1"/>
</dbReference>
<dbReference type="GO" id="GO:0016020">
    <property type="term" value="C:membrane"/>
    <property type="evidence" value="ECO:0007669"/>
    <property type="project" value="TreeGrafter"/>
</dbReference>
<dbReference type="OrthoDB" id="9814807at2"/>
<dbReference type="Pfam" id="PF19040">
    <property type="entry name" value="SGNH"/>
    <property type="match status" value="1"/>
</dbReference>
<name>A0A2U2HJ49_9BURK</name>
<evidence type="ECO:0000256" key="1">
    <source>
        <dbReference type="SAM" id="Phobius"/>
    </source>
</evidence>
<dbReference type="GO" id="GO:0009103">
    <property type="term" value="P:lipopolysaccharide biosynthetic process"/>
    <property type="evidence" value="ECO:0007669"/>
    <property type="project" value="TreeGrafter"/>
</dbReference>
<dbReference type="InterPro" id="IPR002656">
    <property type="entry name" value="Acyl_transf_3_dom"/>
</dbReference>
<feature type="transmembrane region" description="Helical" evidence="1">
    <location>
        <begin position="273"/>
        <end position="292"/>
    </location>
</feature>
<dbReference type="InterPro" id="IPR043968">
    <property type="entry name" value="SGNH"/>
</dbReference>
<feature type="transmembrane region" description="Helical" evidence="1">
    <location>
        <begin position="312"/>
        <end position="331"/>
    </location>
</feature>
<dbReference type="InterPro" id="IPR050879">
    <property type="entry name" value="Acyltransferase_3"/>
</dbReference>
<comment type="caution">
    <text evidence="4">The sequence shown here is derived from an EMBL/GenBank/DDBJ whole genome shotgun (WGS) entry which is preliminary data.</text>
</comment>
<reference evidence="4 5" key="1">
    <citation type="submission" date="2018-04" db="EMBL/GenBank/DDBJ databases">
        <title>Massilia violaceinigra sp. nov., a novel purple-pigmented bacterium isolated from Tianshan glacier, Xinjiang, China.</title>
        <authorList>
            <person name="Wang H."/>
        </authorList>
    </citation>
    <scope>NUCLEOTIDE SEQUENCE [LARGE SCALE GENOMIC DNA]</scope>
    <source>
        <strain evidence="4 5">B448-2</strain>
    </source>
</reference>
<sequence>MDYRREIDGLRALAVLPVVFFHAGFQTFSGGFVGVDIFFVISGYLITTIIISDMEKGAFSLADFYERRARRILPALYIVMFSCLGLAWVSLMPADLKSFAQSLIAVSGFGSNFLFWQAGGYFATAAELAPLLHTWSLAVEEQFYLIFPVFLMLAWGSGRRRTLLMLALVAVASLALAQWAAMNRPGAAFFLLPMRGWELLLGAFAAFHLKAGGREPHAWLGQLGGLLGLLLIVFAVLAFDKQTPFPGLYALVPTVGSVLILLFAGPQTLVGRLLGSQLLVGVGLISYSTYLWHQPLLAFAKHRYLSELDTTVSGVLIAASVALGYLTWRFVEAPFRDRRRFGRRRIVGYSLAGSAFFILVGSYWNFQDGYKGHYYDTLSEQQKGRAQLIAAHTAYDMYDFMFDDGDCRFWGRTMTPELERRFGACAKRYGKAVLVFGDSHAMNLYNVMAKARVSPFVVGVSQGYCRIDTDKSFCKFGELRGFLRRHAMEVKVAVYHQTGNSMLHNEKGDAFPPEKFNGRTPLRINVGQIDKVFGYLGRDGVPLRFVWVGPWAEAQVSSREILFRQAKMNGISLAAFKELDRAIARGSRTSGVEYFSLVDAFASSEYSLWNKDCLIFKDLNHLSRCGEDFMAAAIADDFWAAVIGGGALPGGSGRIDTVPEELP</sequence>
<organism evidence="4 5">
    <name type="scientific">Massilia glaciei</name>
    <dbReference type="NCBI Taxonomy" id="1524097"/>
    <lineage>
        <taxon>Bacteria</taxon>
        <taxon>Pseudomonadati</taxon>
        <taxon>Pseudomonadota</taxon>
        <taxon>Betaproteobacteria</taxon>
        <taxon>Burkholderiales</taxon>
        <taxon>Oxalobacteraceae</taxon>
        <taxon>Telluria group</taxon>
        <taxon>Massilia</taxon>
    </lineage>
</organism>
<proteinExistence type="predicted"/>
<keyword evidence="1" id="KW-1133">Transmembrane helix</keyword>
<feature type="transmembrane region" description="Helical" evidence="1">
    <location>
        <begin position="7"/>
        <end position="25"/>
    </location>
</feature>
<feature type="transmembrane region" description="Helical" evidence="1">
    <location>
        <begin position="31"/>
        <end position="51"/>
    </location>
</feature>
<keyword evidence="4" id="KW-0012">Acyltransferase</keyword>
<feature type="transmembrane region" description="Helical" evidence="1">
    <location>
        <begin position="162"/>
        <end position="181"/>
    </location>
</feature>
<dbReference type="GO" id="GO:0016747">
    <property type="term" value="F:acyltransferase activity, transferring groups other than amino-acyl groups"/>
    <property type="evidence" value="ECO:0007669"/>
    <property type="project" value="InterPro"/>
</dbReference>
<feature type="transmembrane region" description="Helical" evidence="1">
    <location>
        <begin position="219"/>
        <end position="239"/>
    </location>
</feature>
<evidence type="ECO:0000259" key="2">
    <source>
        <dbReference type="Pfam" id="PF01757"/>
    </source>
</evidence>
<dbReference type="AlphaFoldDB" id="A0A2U2HJ49"/>
<dbReference type="Pfam" id="PF01757">
    <property type="entry name" value="Acyl_transf_3"/>
    <property type="match status" value="1"/>
</dbReference>
<feature type="transmembrane region" description="Helical" evidence="1">
    <location>
        <begin position="135"/>
        <end position="155"/>
    </location>
</feature>
<feature type="domain" description="SGNH" evidence="3">
    <location>
        <begin position="423"/>
        <end position="635"/>
    </location>
</feature>
<evidence type="ECO:0000313" key="4">
    <source>
        <dbReference type="EMBL" id="PWF47581.1"/>
    </source>
</evidence>
<feature type="transmembrane region" description="Helical" evidence="1">
    <location>
        <begin position="346"/>
        <end position="366"/>
    </location>
</feature>
<feature type="transmembrane region" description="Helical" evidence="1">
    <location>
        <begin position="245"/>
        <end position="264"/>
    </location>
</feature>
<dbReference type="Proteomes" id="UP000241421">
    <property type="component" value="Unassembled WGS sequence"/>
</dbReference>
<keyword evidence="1" id="KW-0472">Membrane</keyword>
<protein>
    <submittedName>
        <fullName evidence="4">Acyltransferase</fullName>
    </submittedName>
</protein>
<keyword evidence="1" id="KW-0812">Transmembrane</keyword>